<gene>
    <name evidence="1" type="ORF">DB30_03656</name>
</gene>
<sequence>MLFCAPASGRPFVAFDRLEHPCGVEVHFQREDSPRDAVVDLFETLAIDDGDVGLHPDLNPEELPQWALWREDDNNNRFEIERYRCYAKAVERARIFTARGHRQFYWVDPA</sequence>
<dbReference type="EMBL" id="JMCC02000029">
    <property type="protein sequence ID" value="KIG17059.1"/>
    <property type="molecule type" value="Genomic_DNA"/>
</dbReference>
<reference evidence="1 2" key="1">
    <citation type="submission" date="2014-12" db="EMBL/GenBank/DDBJ databases">
        <title>Genome assembly of Enhygromyxa salina DSM 15201.</title>
        <authorList>
            <person name="Sharma G."/>
            <person name="Subramanian S."/>
        </authorList>
    </citation>
    <scope>NUCLEOTIDE SEQUENCE [LARGE SCALE GENOMIC DNA]</scope>
    <source>
        <strain evidence="1 2">DSM 15201</strain>
    </source>
</reference>
<evidence type="ECO:0000313" key="1">
    <source>
        <dbReference type="EMBL" id="KIG17059.1"/>
    </source>
</evidence>
<accession>A0A0C1ZHH8</accession>
<comment type="caution">
    <text evidence="1">The sequence shown here is derived from an EMBL/GenBank/DDBJ whole genome shotgun (WGS) entry which is preliminary data.</text>
</comment>
<protein>
    <submittedName>
        <fullName evidence="1">Uncharacterized protein</fullName>
    </submittedName>
</protein>
<proteinExistence type="predicted"/>
<dbReference type="AlphaFoldDB" id="A0A0C1ZHH8"/>
<name>A0A0C1ZHH8_9BACT</name>
<evidence type="ECO:0000313" key="2">
    <source>
        <dbReference type="Proteomes" id="UP000031599"/>
    </source>
</evidence>
<organism evidence="1 2">
    <name type="scientific">Enhygromyxa salina</name>
    <dbReference type="NCBI Taxonomy" id="215803"/>
    <lineage>
        <taxon>Bacteria</taxon>
        <taxon>Pseudomonadati</taxon>
        <taxon>Myxococcota</taxon>
        <taxon>Polyangia</taxon>
        <taxon>Nannocystales</taxon>
        <taxon>Nannocystaceae</taxon>
        <taxon>Enhygromyxa</taxon>
    </lineage>
</organism>
<dbReference type="RefSeq" id="WP_052548640.1">
    <property type="nucleotide sequence ID" value="NZ_JMCC02000029.1"/>
</dbReference>
<dbReference type="Proteomes" id="UP000031599">
    <property type="component" value="Unassembled WGS sequence"/>
</dbReference>